<evidence type="ECO:0000256" key="3">
    <source>
        <dbReference type="ARBA" id="ARBA00023163"/>
    </source>
</evidence>
<evidence type="ECO:0000259" key="5">
    <source>
        <dbReference type="PROSITE" id="PS50110"/>
    </source>
</evidence>
<dbReference type="PANTHER" id="PTHR43214">
    <property type="entry name" value="TWO-COMPONENT RESPONSE REGULATOR"/>
    <property type="match status" value="1"/>
</dbReference>
<gene>
    <name evidence="6" type="ORF">GCM10010201_36350</name>
</gene>
<dbReference type="SMART" id="SM00448">
    <property type="entry name" value="REC"/>
    <property type="match status" value="1"/>
</dbReference>
<keyword evidence="7" id="KW-1185">Reference proteome</keyword>
<keyword evidence="2" id="KW-0238">DNA-binding</keyword>
<dbReference type="Proteomes" id="UP001499978">
    <property type="component" value="Unassembled WGS sequence"/>
</dbReference>
<dbReference type="CDD" id="cd17535">
    <property type="entry name" value="REC_NarL-like"/>
    <property type="match status" value="1"/>
</dbReference>
<keyword evidence="1" id="KW-0805">Transcription regulation</keyword>
<reference evidence="6 7" key="1">
    <citation type="journal article" date="2019" name="Int. J. Syst. Evol. Microbiol.">
        <title>The Global Catalogue of Microorganisms (GCM) 10K type strain sequencing project: providing services to taxonomists for standard genome sequencing and annotation.</title>
        <authorList>
            <consortium name="The Broad Institute Genomics Platform"/>
            <consortium name="The Broad Institute Genome Sequencing Center for Infectious Disease"/>
            <person name="Wu L."/>
            <person name="Ma J."/>
        </authorList>
    </citation>
    <scope>NUCLEOTIDE SEQUENCE [LARGE SCALE GENOMIC DNA]</scope>
    <source>
        <strain evidence="6 7">JCM 3367</strain>
    </source>
</reference>
<dbReference type="RefSeq" id="WP_425565670.1">
    <property type="nucleotide sequence ID" value="NZ_BAAARY010000058.1"/>
</dbReference>
<sequence length="133" mass="14439">MRVVIVEDSALLRDGLTRLLDDHGHEVTAVADAHTVPSLVAKQAPQLVILDIRLPPTFTDEGLRAAQHIHHTTPETGVLLLSQHVVERYTAELLDGAGGVGYLLKDRVADVREFLDAVHRVGNGGTVLDPYVI</sequence>
<accession>A0ABN3NSF5</accession>
<dbReference type="Gene3D" id="3.40.50.2300">
    <property type="match status" value="1"/>
</dbReference>
<dbReference type="PANTHER" id="PTHR43214:SF24">
    <property type="entry name" value="TRANSCRIPTIONAL REGULATORY PROTEIN NARL-RELATED"/>
    <property type="match status" value="1"/>
</dbReference>
<dbReference type="InterPro" id="IPR001789">
    <property type="entry name" value="Sig_transdc_resp-reg_receiver"/>
</dbReference>
<feature type="domain" description="Response regulatory" evidence="5">
    <location>
        <begin position="2"/>
        <end position="120"/>
    </location>
</feature>
<name>A0ABN3NSF5_9ACTN</name>
<keyword evidence="4" id="KW-0597">Phosphoprotein</keyword>
<dbReference type="InterPro" id="IPR011006">
    <property type="entry name" value="CheY-like_superfamily"/>
</dbReference>
<evidence type="ECO:0000256" key="2">
    <source>
        <dbReference type="ARBA" id="ARBA00023125"/>
    </source>
</evidence>
<feature type="modified residue" description="4-aspartylphosphate" evidence="4">
    <location>
        <position position="51"/>
    </location>
</feature>
<organism evidence="6 7">
    <name type="scientific">Pilimelia columellifera subsp. columellifera</name>
    <dbReference type="NCBI Taxonomy" id="706583"/>
    <lineage>
        <taxon>Bacteria</taxon>
        <taxon>Bacillati</taxon>
        <taxon>Actinomycetota</taxon>
        <taxon>Actinomycetes</taxon>
        <taxon>Micromonosporales</taxon>
        <taxon>Micromonosporaceae</taxon>
        <taxon>Pilimelia</taxon>
    </lineage>
</organism>
<dbReference type="EMBL" id="BAAARY010000058">
    <property type="protein sequence ID" value="GAA2533799.1"/>
    <property type="molecule type" value="Genomic_DNA"/>
</dbReference>
<dbReference type="Pfam" id="PF00072">
    <property type="entry name" value="Response_reg"/>
    <property type="match status" value="1"/>
</dbReference>
<comment type="caution">
    <text evidence="6">The sequence shown here is derived from an EMBL/GenBank/DDBJ whole genome shotgun (WGS) entry which is preliminary data.</text>
</comment>
<dbReference type="InterPro" id="IPR039420">
    <property type="entry name" value="WalR-like"/>
</dbReference>
<protein>
    <recommendedName>
        <fullName evidence="5">Response regulatory domain-containing protein</fullName>
    </recommendedName>
</protein>
<evidence type="ECO:0000256" key="4">
    <source>
        <dbReference type="PROSITE-ProRule" id="PRU00169"/>
    </source>
</evidence>
<dbReference type="InterPro" id="IPR058245">
    <property type="entry name" value="NreC/VraR/RcsB-like_REC"/>
</dbReference>
<keyword evidence="3" id="KW-0804">Transcription</keyword>
<proteinExistence type="predicted"/>
<evidence type="ECO:0000313" key="7">
    <source>
        <dbReference type="Proteomes" id="UP001499978"/>
    </source>
</evidence>
<evidence type="ECO:0000256" key="1">
    <source>
        <dbReference type="ARBA" id="ARBA00023015"/>
    </source>
</evidence>
<dbReference type="PROSITE" id="PS50110">
    <property type="entry name" value="RESPONSE_REGULATORY"/>
    <property type="match status" value="1"/>
</dbReference>
<evidence type="ECO:0000313" key="6">
    <source>
        <dbReference type="EMBL" id="GAA2533799.1"/>
    </source>
</evidence>
<dbReference type="SUPFAM" id="SSF52172">
    <property type="entry name" value="CheY-like"/>
    <property type="match status" value="1"/>
</dbReference>